<reference evidence="2 3" key="1">
    <citation type="submission" date="2021-05" db="EMBL/GenBank/DDBJ databases">
        <title>Genome Assembly of Synthetic Allotetraploid Brassica napus Reveals Homoeologous Exchanges between Subgenomes.</title>
        <authorList>
            <person name="Davis J.T."/>
        </authorList>
    </citation>
    <scope>NUCLEOTIDE SEQUENCE [LARGE SCALE GENOMIC DNA]</scope>
    <source>
        <strain evidence="3">cv. Da-Ae</strain>
        <tissue evidence="2">Seedling</tissue>
    </source>
</reference>
<evidence type="ECO:0000313" key="3">
    <source>
        <dbReference type="Proteomes" id="UP000824890"/>
    </source>
</evidence>
<dbReference type="InterPro" id="IPR036393">
    <property type="entry name" value="AceGlu_kinase-like_sf"/>
</dbReference>
<evidence type="ECO:0000313" key="2">
    <source>
        <dbReference type="EMBL" id="KAH0888198.1"/>
    </source>
</evidence>
<comment type="caution">
    <text evidence="2">The sequence shown here is derived from an EMBL/GenBank/DDBJ whole genome shotgun (WGS) entry which is preliminary data.</text>
</comment>
<protein>
    <submittedName>
        <fullName evidence="2">Uncharacterized protein</fullName>
    </submittedName>
</protein>
<dbReference type="Proteomes" id="UP000824890">
    <property type="component" value="Unassembled WGS sequence"/>
</dbReference>
<organism evidence="2 3">
    <name type="scientific">Brassica napus</name>
    <name type="common">Rape</name>
    <dbReference type="NCBI Taxonomy" id="3708"/>
    <lineage>
        <taxon>Eukaryota</taxon>
        <taxon>Viridiplantae</taxon>
        <taxon>Streptophyta</taxon>
        <taxon>Embryophyta</taxon>
        <taxon>Tracheophyta</taxon>
        <taxon>Spermatophyta</taxon>
        <taxon>Magnoliopsida</taxon>
        <taxon>eudicotyledons</taxon>
        <taxon>Gunneridae</taxon>
        <taxon>Pentapetalae</taxon>
        <taxon>rosids</taxon>
        <taxon>malvids</taxon>
        <taxon>Brassicales</taxon>
        <taxon>Brassicaceae</taxon>
        <taxon>Brassiceae</taxon>
        <taxon>Brassica</taxon>
    </lineage>
</organism>
<dbReference type="EMBL" id="JAGKQM010000013">
    <property type="protein sequence ID" value="KAH0888198.1"/>
    <property type="molecule type" value="Genomic_DNA"/>
</dbReference>
<evidence type="ECO:0000256" key="1">
    <source>
        <dbReference type="SAM" id="MobiDB-lite"/>
    </source>
</evidence>
<gene>
    <name evidence="2" type="ORF">HID58_050627</name>
</gene>
<sequence length="144" mass="16308">LITTIPTRDEEEAEADGDEVDGESTTDEFDDDLDKDPTYEPESDSVKGGDKTEDMVEDVAFKLTSLYDAFEIWFITSDDFTNADILEATYPAVSKMLLISNWSKDKAVPVATGFLGNGASKVETLLLHVYTDEYRFYNEWVFFR</sequence>
<keyword evidence="3" id="KW-1185">Reference proteome</keyword>
<dbReference type="Gene3D" id="3.40.1160.10">
    <property type="entry name" value="Acetylglutamate kinase-like"/>
    <property type="match status" value="1"/>
</dbReference>
<name>A0ABQ8A6P0_BRANA</name>
<accession>A0ABQ8A6P0</accession>
<feature type="compositionally biased region" description="Acidic residues" evidence="1">
    <location>
        <begin position="9"/>
        <end position="43"/>
    </location>
</feature>
<feature type="non-terminal residue" evidence="2">
    <location>
        <position position="1"/>
    </location>
</feature>
<feature type="region of interest" description="Disordered" evidence="1">
    <location>
        <begin position="1"/>
        <end position="51"/>
    </location>
</feature>
<proteinExistence type="predicted"/>